<dbReference type="Proteomes" id="UP000037069">
    <property type="component" value="Unassembled WGS sequence"/>
</dbReference>
<accession>A0A0L0BW71</accession>
<keyword evidence="1" id="KW-0732">Signal</keyword>
<dbReference type="Gene3D" id="3.30.60.30">
    <property type="match status" value="1"/>
</dbReference>
<sequence>MHLAISCIIALLHFFFCVMGGEDNFHCIKPCPFVFKPICATIENPEGKLLDCTFPNDCFMRIFTCMYGKIELEHKPEHCKTYPSECVDIIMGTLSISNK</sequence>
<dbReference type="AlphaFoldDB" id="A0A0L0BW71"/>
<name>A0A0L0BW71_LUCCU</name>
<feature type="signal peptide" evidence="1">
    <location>
        <begin position="1"/>
        <end position="20"/>
    </location>
</feature>
<feature type="chain" id="PRO_5005535167" description="Kazal-like domain-containing protein" evidence="1">
    <location>
        <begin position="21"/>
        <end position="99"/>
    </location>
</feature>
<proteinExistence type="predicted"/>
<keyword evidence="3" id="KW-1185">Reference proteome</keyword>
<organism evidence="2 3">
    <name type="scientific">Lucilia cuprina</name>
    <name type="common">Green bottle fly</name>
    <name type="synonym">Australian sheep blowfly</name>
    <dbReference type="NCBI Taxonomy" id="7375"/>
    <lineage>
        <taxon>Eukaryota</taxon>
        <taxon>Metazoa</taxon>
        <taxon>Ecdysozoa</taxon>
        <taxon>Arthropoda</taxon>
        <taxon>Hexapoda</taxon>
        <taxon>Insecta</taxon>
        <taxon>Pterygota</taxon>
        <taxon>Neoptera</taxon>
        <taxon>Endopterygota</taxon>
        <taxon>Diptera</taxon>
        <taxon>Brachycera</taxon>
        <taxon>Muscomorpha</taxon>
        <taxon>Oestroidea</taxon>
        <taxon>Calliphoridae</taxon>
        <taxon>Luciliinae</taxon>
        <taxon>Lucilia</taxon>
    </lineage>
</organism>
<protein>
    <recommendedName>
        <fullName evidence="4">Kazal-like domain-containing protein</fullName>
    </recommendedName>
</protein>
<comment type="caution">
    <text evidence="2">The sequence shown here is derived from an EMBL/GenBank/DDBJ whole genome shotgun (WGS) entry which is preliminary data.</text>
</comment>
<evidence type="ECO:0008006" key="4">
    <source>
        <dbReference type="Google" id="ProtNLM"/>
    </source>
</evidence>
<evidence type="ECO:0000256" key="1">
    <source>
        <dbReference type="SAM" id="SignalP"/>
    </source>
</evidence>
<evidence type="ECO:0000313" key="2">
    <source>
        <dbReference type="EMBL" id="KNC24285.1"/>
    </source>
</evidence>
<reference evidence="2 3" key="1">
    <citation type="journal article" date="2015" name="Nat. Commun.">
        <title>Lucilia cuprina genome unlocks parasitic fly biology to underpin future interventions.</title>
        <authorList>
            <person name="Anstead C.A."/>
            <person name="Korhonen P.K."/>
            <person name="Young N.D."/>
            <person name="Hall R.S."/>
            <person name="Jex A.R."/>
            <person name="Murali S.C."/>
            <person name="Hughes D.S."/>
            <person name="Lee S.F."/>
            <person name="Perry T."/>
            <person name="Stroehlein A.J."/>
            <person name="Ansell B.R."/>
            <person name="Breugelmans B."/>
            <person name="Hofmann A."/>
            <person name="Qu J."/>
            <person name="Dugan S."/>
            <person name="Lee S.L."/>
            <person name="Chao H."/>
            <person name="Dinh H."/>
            <person name="Han Y."/>
            <person name="Doddapaneni H.V."/>
            <person name="Worley K.C."/>
            <person name="Muzny D.M."/>
            <person name="Ioannidis P."/>
            <person name="Waterhouse R.M."/>
            <person name="Zdobnov E.M."/>
            <person name="James P.J."/>
            <person name="Bagnall N.H."/>
            <person name="Kotze A.C."/>
            <person name="Gibbs R.A."/>
            <person name="Richards S."/>
            <person name="Batterham P."/>
            <person name="Gasser R.B."/>
        </authorList>
    </citation>
    <scope>NUCLEOTIDE SEQUENCE [LARGE SCALE GENOMIC DNA]</scope>
    <source>
        <strain evidence="2 3">LS</strain>
        <tissue evidence="2">Full body</tissue>
    </source>
</reference>
<gene>
    <name evidence="2" type="ORF">FF38_02048</name>
</gene>
<evidence type="ECO:0000313" key="3">
    <source>
        <dbReference type="Proteomes" id="UP000037069"/>
    </source>
</evidence>
<dbReference type="EMBL" id="JRES01001246">
    <property type="protein sequence ID" value="KNC24285.1"/>
    <property type="molecule type" value="Genomic_DNA"/>
</dbReference>
<dbReference type="OrthoDB" id="10344534at2759"/>